<dbReference type="PANTHER" id="PTHR23152">
    <property type="entry name" value="2-OXOGLUTARATE DEHYDROGENASE"/>
    <property type="match status" value="1"/>
</dbReference>
<accession>A0A9N9S989</accession>
<dbReference type="SMART" id="SM00861">
    <property type="entry name" value="Transket_pyr"/>
    <property type="match status" value="1"/>
</dbReference>
<evidence type="ECO:0000256" key="10">
    <source>
        <dbReference type="ARBA" id="ARBA00023052"/>
    </source>
</evidence>
<protein>
    <recommendedName>
        <fullName evidence="5">oxoglutarate dehydrogenase (succinyl-transferring)</fullName>
        <ecNumber evidence="5">1.2.4.2</ecNumber>
    </recommendedName>
    <alternativeName>
        <fullName evidence="13">Alpha-ketoglutarate dehydrogenase</fullName>
    </alternativeName>
</protein>
<dbReference type="Gene3D" id="3.40.50.12470">
    <property type="match status" value="1"/>
</dbReference>
<evidence type="ECO:0000256" key="11">
    <source>
        <dbReference type="ARBA" id="ARBA00023128"/>
    </source>
</evidence>
<keyword evidence="6" id="KW-0479">Metal-binding</keyword>
<dbReference type="CDD" id="cd02016">
    <property type="entry name" value="TPP_E1_OGDC_like"/>
    <property type="match status" value="1"/>
</dbReference>
<keyword evidence="12" id="KW-0324">Glycolysis</keyword>
<dbReference type="InterPro" id="IPR029061">
    <property type="entry name" value="THDP-binding"/>
</dbReference>
<dbReference type="InterPro" id="IPR042179">
    <property type="entry name" value="KGD_C_sf"/>
</dbReference>
<dbReference type="NCBIfam" id="NF006914">
    <property type="entry name" value="PRK09404.1"/>
    <property type="match status" value="1"/>
</dbReference>
<dbReference type="GO" id="GO:0005739">
    <property type="term" value="C:mitochondrion"/>
    <property type="evidence" value="ECO:0007669"/>
    <property type="project" value="UniProtKB-SubCell"/>
</dbReference>
<keyword evidence="16" id="KW-1185">Reference proteome</keyword>
<dbReference type="GO" id="GO:0045252">
    <property type="term" value="C:oxoglutarate dehydrogenase complex"/>
    <property type="evidence" value="ECO:0007669"/>
    <property type="project" value="TreeGrafter"/>
</dbReference>
<evidence type="ECO:0000256" key="7">
    <source>
        <dbReference type="ARBA" id="ARBA00022842"/>
    </source>
</evidence>
<dbReference type="InterPro" id="IPR001017">
    <property type="entry name" value="DH_E1"/>
</dbReference>
<dbReference type="GO" id="GO:0004591">
    <property type="term" value="F:oxoglutarate dehydrogenase (succinyl-transferring) activity"/>
    <property type="evidence" value="ECO:0007669"/>
    <property type="project" value="UniProtKB-EC"/>
</dbReference>
<keyword evidence="11" id="KW-0496">Mitochondrion</keyword>
<dbReference type="EMBL" id="OU896707">
    <property type="protein sequence ID" value="CAG9813231.1"/>
    <property type="molecule type" value="Genomic_DNA"/>
</dbReference>
<reference evidence="15" key="1">
    <citation type="submission" date="2022-01" db="EMBL/GenBank/DDBJ databases">
        <authorList>
            <person name="King R."/>
        </authorList>
    </citation>
    <scope>NUCLEOTIDE SEQUENCE</scope>
</reference>
<comment type="subcellular location">
    <subcellularLocation>
        <location evidence="3">Mitochondrion</location>
    </subcellularLocation>
</comment>
<keyword evidence="8" id="KW-0809">Transit peptide</keyword>
<evidence type="ECO:0000313" key="16">
    <source>
        <dbReference type="Proteomes" id="UP001153737"/>
    </source>
</evidence>
<evidence type="ECO:0000256" key="5">
    <source>
        <dbReference type="ARBA" id="ARBA00012280"/>
    </source>
</evidence>
<keyword evidence="10" id="KW-0786">Thiamine pyrophosphate</keyword>
<evidence type="ECO:0000256" key="1">
    <source>
        <dbReference type="ARBA" id="ARBA00001946"/>
    </source>
</evidence>
<keyword evidence="7" id="KW-0460">Magnesium</keyword>
<dbReference type="GO" id="GO:0046872">
    <property type="term" value="F:metal ion binding"/>
    <property type="evidence" value="ECO:0007669"/>
    <property type="project" value="UniProtKB-KW"/>
</dbReference>
<dbReference type="NCBIfam" id="TIGR00239">
    <property type="entry name" value="2oxo_dh_E1"/>
    <property type="match status" value="1"/>
</dbReference>
<dbReference type="Pfam" id="PF00676">
    <property type="entry name" value="E1_dh"/>
    <property type="match status" value="1"/>
</dbReference>
<sequence>MQNVTKISKRKQAFIVSKLTSNFSITTKNGNCNTTVTSKSFLNCMSTKCTEKNPVQKSCSQQRESSTRAFLSTAGSQGRACDEKTIEKHLAVQAMIRGYQVRGHYLAQVDPLGISDQVSDSDRAGSPPKIILEHHKLQESDMDTEFKLPPTTSIGGKDTALPLREIIRRLEQTYCKHIGLEYMFINSVEKCDWLRQKFETPSATDISADEKRLTLARLTRATQLEKFMGQKYPNEKRFGIDGLEMLIPSMKTIIDKSTEHGVDSVIISMAHRGRLNVLANVCRKPLHHIFTQFYGLEAADLGSGDVKYHLGTSIDRLNRVTNKHIRIALLANPSHLEVVAPIGQGKARAEQFFKGDKEGKTVLSIILHGDASMCGQGVVFETLQLTDLPAYTTHGEIHIIVNNQVGFTTDPRFAKSSRYCSDVGKVVHAPIIHVNADEPDSVIHVSKVAAEWRAKFAKSVVIDLVGYRRFGHNEVDQPMFTQPLMYQKINTMKNCMDKYSEQLIKERIVTKEEVNDVQSKYEKICLDEFAIASKLTQIKNQWWLDSPWKGFFKGKDLPADCKTGVKEETLIHIGKHFSSPPKDTKFIIHEGLLRVLKARMHLLEEKKVDWATAEAMAFGSLLKDGIHVRLSGEDVERGTFSQRHHVLHHQKIDKATYRPLDNLYPDQAPYTVCNSSLSEYAILGFEHGYSLANPNCLVLWEAEFGDFSNVAQCVIDQYISAGEIKWIRQSGLVMLLPHGMEGQGPEHSSARLERFLTMAAEDPDTLPPDGEDVAMRQLHDTNWIVANLTSPANYFHILRRQIALPFRKPLIIMSAKGLLRLPEARSSISDMTEGTEFQRIIPEQGPAFQKPEKVERLIFCSGRVFYDVAKAIKEKKLNSRIALTRIEQLAPFPFDLVKKECEKYGKAQIVWVQEEHKNQGGWSFVEPRLETILGSSRGVSYVGRPVSASPATGNKQQYLKELANFLQEATAF</sequence>
<evidence type="ECO:0000256" key="9">
    <source>
        <dbReference type="ARBA" id="ARBA00023002"/>
    </source>
</evidence>
<comment type="cofactor">
    <cofactor evidence="2">
        <name>thiamine diphosphate</name>
        <dbReference type="ChEBI" id="CHEBI:58937"/>
    </cofactor>
</comment>
<evidence type="ECO:0000256" key="8">
    <source>
        <dbReference type="ARBA" id="ARBA00022946"/>
    </source>
</evidence>
<dbReference type="Pfam" id="PF02779">
    <property type="entry name" value="Transket_pyr"/>
    <property type="match status" value="1"/>
</dbReference>
<keyword evidence="9" id="KW-0560">Oxidoreductase</keyword>
<dbReference type="PIRSF" id="PIRSF000157">
    <property type="entry name" value="Oxoglu_dh_E1"/>
    <property type="match status" value="1"/>
</dbReference>
<evidence type="ECO:0000313" key="15">
    <source>
        <dbReference type="EMBL" id="CAG9813231.1"/>
    </source>
</evidence>
<gene>
    <name evidence="15" type="ORF">PHAECO_LOCUS200</name>
</gene>
<comment type="cofactor">
    <cofactor evidence="1">
        <name>Mg(2+)</name>
        <dbReference type="ChEBI" id="CHEBI:18420"/>
    </cofactor>
</comment>
<dbReference type="Gene3D" id="3.40.50.11610">
    <property type="entry name" value="Multifunctional 2-oxoglutarate metabolism enzyme, C-terminal domain"/>
    <property type="match status" value="1"/>
</dbReference>
<dbReference type="GO" id="GO:0030976">
    <property type="term" value="F:thiamine pyrophosphate binding"/>
    <property type="evidence" value="ECO:0007669"/>
    <property type="project" value="InterPro"/>
</dbReference>
<evidence type="ECO:0000256" key="12">
    <source>
        <dbReference type="ARBA" id="ARBA00023152"/>
    </source>
</evidence>
<evidence type="ECO:0000256" key="6">
    <source>
        <dbReference type="ARBA" id="ARBA00022723"/>
    </source>
</evidence>
<dbReference type="PANTHER" id="PTHR23152:SF4">
    <property type="entry name" value="2-OXOADIPATE DEHYDROGENASE COMPLEX COMPONENT E1"/>
    <property type="match status" value="1"/>
</dbReference>
<name>A0A9N9S989_PHACE</name>
<dbReference type="NCBIfam" id="NF008907">
    <property type="entry name" value="PRK12270.1"/>
    <property type="match status" value="1"/>
</dbReference>
<dbReference type="OrthoDB" id="413077at2759"/>
<dbReference type="Gene3D" id="3.40.50.970">
    <property type="match status" value="1"/>
</dbReference>
<evidence type="ECO:0000259" key="14">
    <source>
        <dbReference type="SMART" id="SM00861"/>
    </source>
</evidence>
<dbReference type="FunFam" id="1.10.287.1150:FF:000001">
    <property type="entry name" value="2-oxoglutarate dehydrogenase, mitochondrial isoform X1"/>
    <property type="match status" value="1"/>
</dbReference>
<evidence type="ECO:0000256" key="2">
    <source>
        <dbReference type="ARBA" id="ARBA00001964"/>
    </source>
</evidence>
<dbReference type="GO" id="GO:0006096">
    <property type="term" value="P:glycolytic process"/>
    <property type="evidence" value="ECO:0007669"/>
    <property type="project" value="UniProtKB-KW"/>
</dbReference>
<organism evidence="15 16">
    <name type="scientific">Phaedon cochleariae</name>
    <name type="common">Mustard beetle</name>
    <dbReference type="NCBI Taxonomy" id="80249"/>
    <lineage>
        <taxon>Eukaryota</taxon>
        <taxon>Metazoa</taxon>
        <taxon>Ecdysozoa</taxon>
        <taxon>Arthropoda</taxon>
        <taxon>Hexapoda</taxon>
        <taxon>Insecta</taxon>
        <taxon>Pterygota</taxon>
        <taxon>Neoptera</taxon>
        <taxon>Endopterygota</taxon>
        <taxon>Coleoptera</taxon>
        <taxon>Polyphaga</taxon>
        <taxon>Cucujiformia</taxon>
        <taxon>Chrysomeloidea</taxon>
        <taxon>Chrysomelidae</taxon>
        <taxon>Chrysomelinae</taxon>
        <taxon>Chrysomelini</taxon>
        <taxon>Phaedon</taxon>
    </lineage>
</organism>
<feature type="domain" description="Transketolase-like pyrimidine-binding" evidence="14">
    <location>
        <begin position="608"/>
        <end position="821"/>
    </location>
</feature>
<reference evidence="15" key="2">
    <citation type="submission" date="2022-10" db="EMBL/GenBank/DDBJ databases">
        <authorList>
            <consortium name="ENA_rothamsted_submissions"/>
            <consortium name="culmorum"/>
            <person name="King R."/>
        </authorList>
    </citation>
    <scope>NUCLEOTIDE SEQUENCE</scope>
</reference>
<evidence type="ECO:0000256" key="13">
    <source>
        <dbReference type="ARBA" id="ARBA00030680"/>
    </source>
</evidence>
<dbReference type="GO" id="GO:0006099">
    <property type="term" value="P:tricarboxylic acid cycle"/>
    <property type="evidence" value="ECO:0007669"/>
    <property type="project" value="TreeGrafter"/>
</dbReference>
<dbReference type="AlphaFoldDB" id="A0A9N9S989"/>
<dbReference type="FunFam" id="3.40.50.12470:FF:000007">
    <property type="entry name" value="2-oxoglutarate dehydrogenase e1 mitochondrial"/>
    <property type="match status" value="1"/>
</dbReference>
<dbReference type="EC" id="1.2.4.2" evidence="5"/>
<dbReference type="Pfam" id="PF16870">
    <property type="entry name" value="OxoGdeHyase_C"/>
    <property type="match status" value="1"/>
</dbReference>
<proteinExistence type="inferred from homology"/>
<dbReference type="Proteomes" id="UP001153737">
    <property type="component" value="Chromosome 1"/>
</dbReference>
<dbReference type="InterPro" id="IPR005475">
    <property type="entry name" value="Transketolase-like_Pyr-bd"/>
</dbReference>
<evidence type="ECO:0000256" key="3">
    <source>
        <dbReference type="ARBA" id="ARBA00004173"/>
    </source>
</evidence>
<dbReference type="FunFam" id="3.40.50.11610:FF:000003">
    <property type="entry name" value="2-oxoglutarate dehydrogenase, isoform X4"/>
    <property type="match status" value="1"/>
</dbReference>
<evidence type="ECO:0000256" key="4">
    <source>
        <dbReference type="ARBA" id="ARBA00006936"/>
    </source>
</evidence>
<dbReference type="InterPro" id="IPR011603">
    <property type="entry name" value="2oxoglutarate_DH_E1"/>
</dbReference>
<dbReference type="InterPro" id="IPR031717">
    <property type="entry name" value="ODO-1/KGD_C"/>
</dbReference>
<comment type="similarity">
    <text evidence="4">Belongs to the alpha-ketoglutarate dehydrogenase family.</text>
</comment>
<dbReference type="Gene3D" id="1.10.287.1150">
    <property type="entry name" value="TPP helical domain"/>
    <property type="match status" value="1"/>
</dbReference>
<dbReference type="SUPFAM" id="SSF52518">
    <property type="entry name" value="Thiamin diphosphate-binding fold (THDP-binding)"/>
    <property type="match status" value="2"/>
</dbReference>